<dbReference type="GO" id="GO:0003841">
    <property type="term" value="F:1-acylglycerol-3-phosphate O-acyltransferase activity"/>
    <property type="evidence" value="ECO:0007669"/>
    <property type="project" value="TreeGrafter"/>
</dbReference>
<dbReference type="KEGG" id="gma:AciX8_2145"/>
<name>G8NUM3_GRAMM</name>
<dbReference type="PANTHER" id="PTHR10434:SF66">
    <property type="entry name" value="PHOSPHOLIPID_GLYCEROL ACYLTRANSFERASE DOMAIN-CONTAINING PROTEIN"/>
    <property type="match status" value="1"/>
</dbReference>
<dbReference type="STRING" id="682795.AciX8_2145"/>
<dbReference type="GO" id="GO:0006654">
    <property type="term" value="P:phosphatidic acid biosynthetic process"/>
    <property type="evidence" value="ECO:0007669"/>
    <property type="project" value="TreeGrafter"/>
</dbReference>
<keyword evidence="6" id="KW-1185">Reference proteome</keyword>
<evidence type="ECO:0000256" key="3">
    <source>
        <dbReference type="ARBA" id="ARBA00023315"/>
    </source>
</evidence>
<proteinExistence type="predicted"/>
<evidence type="ECO:0000256" key="1">
    <source>
        <dbReference type="ARBA" id="ARBA00005189"/>
    </source>
</evidence>
<keyword evidence="3 5" id="KW-0012">Acyltransferase</keyword>
<reference evidence="5 6" key="1">
    <citation type="submission" date="2011-11" db="EMBL/GenBank/DDBJ databases">
        <title>Complete sequence of Granulicella mallensis MP5ACTX8.</title>
        <authorList>
            <consortium name="US DOE Joint Genome Institute"/>
            <person name="Lucas S."/>
            <person name="Copeland A."/>
            <person name="Lapidus A."/>
            <person name="Cheng J.-F."/>
            <person name="Goodwin L."/>
            <person name="Pitluck S."/>
            <person name="Peters L."/>
            <person name="Lu M."/>
            <person name="Detter J.C."/>
            <person name="Han C."/>
            <person name="Tapia R."/>
            <person name="Land M."/>
            <person name="Hauser L."/>
            <person name="Kyrpides N."/>
            <person name="Ivanova N."/>
            <person name="Mikhailova N."/>
            <person name="Pagani I."/>
            <person name="Rawat S."/>
            <person name="Mannisto M."/>
            <person name="Haggblom M."/>
            <person name="Woyke T."/>
        </authorList>
    </citation>
    <scope>NUCLEOTIDE SEQUENCE [LARGE SCALE GENOMIC DNA]</scope>
    <source>
        <strain evidence="6">ATCC BAA-1857 / DSM 23137 / MP5ACTX8</strain>
    </source>
</reference>
<dbReference type="Pfam" id="PF01553">
    <property type="entry name" value="Acyltransferase"/>
    <property type="match status" value="1"/>
</dbReference>
<dbReference type="InterPro" id="IPR002123">
    <property type="entry name" value="Plipid/glycerol_acylTrfase"/>
</dbReference>
<accession>G8NUM3</accession>
<dbReference type="EMBL" id="CP003130">
    <property type="protein sequence ID" value="AEU36474.1"/>
    <property type="molecule type" value="Genomic_DNA"/>
</dbReference>
<dbReference type="eggNOG" id="COG0204">
    <property type="taxonomic scope" value="Bacteria"/>
</dbReference>
<dbReference type="AlphaFoldDB" id="G8NUM3"/>
<dbReference type="Proteomes" id="UP000007113">
    <property type="component" value="Chromosome"/>
</dbReference>
<sequence>MLFVFVTLGVPAALVGIPWSALRGNFRAMYRWGMGTARLGIRAAGIRVRIEGLENIPQGRSCIFMSNHVSNLDAPVLLPSIPGMASVFLKKELMRIPLLGTAMRMGKYVPVSRGHSREEARKSVEAAADALRSGMHIFVFPEGTRSPDGKLLPFKKGAFFLAAETGAPMVPIVIRGTERMMSKGSLKVIPGEVVVRFLPVMEPEDFATREELMAAVRGEMERVLAQGI</sequence>
<comment type="pathway">
    <text evidence="1">Lipid metabolism.</text>
</comment>
<dbReference type="CDD" id="cd07989">
    <property type="entry name" value="LPLAT_AGPAT-like"/>
    <property type="match status" value="1"/>
</dbReference>
<organism evidence="5 6">
    <name type="scientific">Granulicella mallensis (strain ATCC BAA-1857 / DSM 23137 / MP5ACTX8)</name>
    <dbReference type="NCBI Taxonomy" id="682795"/>
    <lineage>
        <taxon>Bacteria</taxon>
        <taxon>Pseudomonadati</taxon>
        <taxon>Acidobacteriota</taxon>
        <taxon>Terriglobia</taxon>
        <taxon>Terriglobales</taxon>
        <taxon>Acidobacteriaceae</taxon>
        <taxon>Granulicella</taxon>
    </lineage>
</organism>
<evidence type="ECO:0000313" key="5">
    <source>
        <dbReference type="EMBL" id="AEU36474.1"/>
    </source>
</evidence>
<dbReference type="PANTHER" id="PTHR10434">
    <property type="entry name" value="1-ACYL-SN-GLYCEROL-3-PHOSPHATE ACYLTRANSFERASE"/>
    <property type="match status" value="1"/>
</dbReference>
<gene>
    <name evidence="5" type="ordered locus">AciX8_2145</name>
</gene>
<evidence type="ECO:0000259" key="4">
    <source>
        <dbReference type="SMART" id="SM00563"/>
    </source>
</evidence>
<protein>
    <submittedName>
        <fullName evidence="5">Phospholipid/glycerol acyltransferase</fullName>
    </submittedName>
</protein>
<evidence type="ECO:0000313" key="6">
    <source>
        <dbReference type="Proteomes" id="UP000007113"/>
    </source>
</evidence>
<dbReference type="RefSeq" id="WP_014265352.1">
    <property type="nucleotide sequence ID" value="NC_016631.1"/>
</dbReference>
<dbReference type="SMART" id="SM00563">
    <property type="entry name" value="PlsC"/>
    <property type="match status" value="1"/>
</dbReference>
<feature type="domain" description="Phospholipid/glycerol acyltransferase" evidence="4">
    <location>
        <begin position="62"/>
        <end position="177"/>
    </location>
</feature>
<keyword evidence="2 5" id="KW-0808">Transferase</keyword>
<dbReference type="HOGENOM" id="CLU_027938_6_3_0"/>
<dbReference type="SUPFAM" id="SSF69593">
    <property type="entry name" value="Glycerol-3-phosphate (1)-acyltransferase"/>
    <property type="match status" value="1"/>
</dbReference>
<evidence type="ECO:0000256" key="2">
    <source>
        <dbReference type="ARBA" id="ARBA00022679"/>
    </source>
</evidence>